<feature type="compositionally biased region" description="Basic and acidic residues" evidence="1">
    <location>
        <begin position="66"/>
        <end position="90"/>
    </location>
</feature>
<accession>A0A0F8XHH6</accession>
<evidence type="ECO:0000256" key="1">
    <source>
        <dbReference type="SAM" id="MobiDB-lite"/>
    </source>
</evidence>
<protein>
    <submittedName>
        <fullName evidence="2">Uncharacterized protein</fullName>
    </submittedName>
</protein>
<dbReference type="EMBL" id="LAZR01062969">
    <property type="protein sequence ID" value="KKK60440.1"/>
    <property type="molecule type" value="Genomic_DNA"/>
</dbReference>
<proteinExistence type="predicted"/>
<evidence type="ECO:0000313" key="2">
    <source>
        <dbReference type="EMBL" id="KKK60440.1"/>
    </source>
</evidence>
<name>A0A0F8XHH6_9ZZZZ</name>
<comment type="caution">
    <text evidence="2">The sequence shown here is derived from an EMBL/GenBank/DDBJ whole genome shotgun (WGS) entry which is preliminary data.</text>
</comment>
<gene>
    <name evidence="2" type="ORF">LCGC14_3024340</name>
</gene>
<reference evidence="2" key="1">
    <citation type="journal article" date="2015" name="Nature">
        <title>Complex archaea that bridge the gap between prokaryotes and eukaryotes.</title>
        <authorList>
            <person name="Spang A."/>
            <person name="Saw J.H."/>
            <person name="Jorgensen S.L."/>
            <person name="Zaremba-Niedzwiedzka K."/>
            <person name="Martijn J."/>
            <person name="Lind A.E."/>
            <person name="van Eijk R."/>
            <person name="Schleper C."/>
            <person name="Guy L."/>
            <person name="Ettema T.J."/>
        </authorList>
    </citation>
    <scope>NUCLEOTIDE SEQUENCE</scope>
</reference>
<organism evidence="2">
    <name type="scientific">marine sediment metagenome</name>
    <dbReference type="NCBI Taxonomy" id="412755"/>
    <lineage>
        <taxon>unclassified sequences</taxon>
        <taxon>metagenomes</taxon>
        <taxon>ecological metagenomes</taxon>
    </lineage>
</organism>
<sequence length="90" mass="10286">MTYNNFPPGVTGNEYAIAGPDYEKDSAIPCPKCGGETMEQGYHGDRWIFCDGCDFTKDLEDDPGDDPDRKYDEERDRRMLGIDRPDELEE</sequence>
<feature type="region of interest" description="Disordered" evidence="1">
    <location>
        <begin position="58"/>
        <end position="90"/>
    </location>
</feature>
<dbReference type="AlphaFoldDB" id="A0A0F8XHH6"/>